<evidence type="ECO:0000313" key="1">
    <source>
        <dbReference type="EMBL" id="CCH43822.1"/>
    </source>
</evidence>
<dbReference type="EMBL" id="CAIF01000090">
    <property type="protein sequence ID" value="CCH43822.1"/>
    <property type="molecule type" value="Genomic_DNA"/>
</dbReference>
<comment type="caution">
    <text evidence="1">The sequence shown here is derived from an EMBL/GenBank/DDBJ whole genome shotgun (WGS) entry which is preliminary data.</text>
</comment>
<dbReference type="Proteomes" id="UP000009328">
    <property type="component" value="Unassembled WGS sequence"/>
</dbReference>
<proteinExistence type="predicted"/>
<organism evidence="1 2">
    <name type="scientific">Wickerhamomyces ciferrii (strain ATCC 14091 / BCRC 22168 / CBS 111 / JCM 3599 / NBRC 0793 / NRRL Y-1031 F-60-10)</name>
    <name type="common">Yeast</name>
    <name type="synonym">Pichia ciferrii</name>
    <dbReference type="NCBI Taxonomy" id="1206466"/>
    <lineage>
        <taxon>Eukaryota</taxon>
        <taxon>Fungi</taxon>
        <taxon>Dikarya</taxon>
        <taxon>Ascomycota</taxon>
        <taxon>Saccharomycotina</taxon>
        <taxon>Saccharomycetes</taxon>
        <taxon>Phaffomycetales</taxon>
        <taxon>Wickerhamomycetaceae</taxon>
        <taxon>Wickerhamomyces</taxon>
    </lineage>
</organism>
<gene>
    <name evidence="1" type="ORF">BN7_3376</name>
</gene>
<accession>K0KNT0</accession>
<protein>
    <submittedName>
        <fullName evidence="1">Uncharacterized protein</fullName>
    </submittedName>
</protein>
<reference evidence="1 2" key="1">
    <citation type="journal article" date="2012" name="Eukaryot. Cell">
        <title>Draft genome sequence of Wickerhamomyces ciferrii NRRL Y-1031 F-60-10.</title>
        <authorList>
            <person name="Schneider J."/>
            <person name="Andrea H."/>
            <person name="Blom J."/>
            <person name="Jaenicke S."/>
            <person name="Ruckert C."/>
            <person name="Schorsch C."/>
            <person name="Szczepanowski R."/>
            <person name="Farwick M."/>
            <person name="Goesmann A."/>
            <person name="Puhler A."/>
            <person name="Schaffer S."/>
            <person name="Tauch A."/>
            <person name="Kohler T."/>
            <person name="Brinkrolf K."/>
        </authorList>
    </citation>
    <scope>NUCLEOTIDE SEQUENCE [LARGE SCALE GENOMIC DNA]</scope>
    <source>
        <strain evidence="2">ATCC 14091 / BCRC 22168 / CBS 111 / JCM 3599 / NBRC 0793 / NRRL Y-1031 F-60-10</strain>
    </source>
</reference>
<dbReference type="HOGENOM" id="CLU_891995_0_0_1"/>
<dbReference type="AlphaFoldDB" id="K0KNT0"/>
<evidence type="ECO:0000313" key="2">
    <source>
        <dbReference type="Proteomes" id="UP000009328"/>
    </source>
</evidence>
<name>K0KNT0_WICCF</name>
<dbReference type="InParanoid" id="K0KNT0"/>
<keyword evidence="2" id="KW-1185">Reference proteome</keyword>
<sequence>MQATQQVNSFNSVSGQYLYSNDNSPFSKLDEKIPRSTSLDINETSLQLLDEIDPTFWSLETFLKAADQFMYYRELSFPQLVKSYTASLCLQSFHKNDHYYDKSLLFEVPYNVIQDLLYQSHVHLEQLKTTGSKIKYRKINDVKDSLVKLGNLLNQINGSSPSAEASEYYQSRHWPNESSISNVVHFVQQYNELFPLRKKGERATTCLENLNNELEHVCKVYFGSTYNTTSFNYFGGNFNSFVFNIYGEVQKWYSGYSGTPTTPRKRSIDLVVDFEVQDGNLALGDASTILFNSSPIVRKKSEIRKRRRFSVA</sequence>